<proteinExistence type="inferred from homology"/>
<keyword evidence="4 8" id="KW-0812">Transmembrane</keyword>
<evidence type="ECO:0000256" key="5">
    <source>
        <dbReference type="ARBA" id="ARBA00022970"/>
    </source>
</evidence>
<comment type="subcellular location">
    <subcellularLocation>
        <location evidence="1">Membrane</location>
        <topology evidence="1">Single-pass membrane protein</topology>
    </subcellularLocation>
</comment>
<dbReference type="PANTHER" id="PTHR33228">
    <property type="entry name" value="PROTEIN GLUTAMINE DUMPER 4-RELATED"/>
    <property type="match status" value="1"/>
</dbReference>
<evidence type="ECO:0000256" key="6">
    <source>
        <dbReference type="ARBA" id="ARBA00022989"/>
    </source>
</evidence>
<dbReference type="Proteomes" id="UP001153076">
    <property type="component" value="Unassembled WGS sequence"/>
</dbReference>
<protein>
    <recommendedName>
        <fullName evidence="11">Transmembrane protein</fullName>
    </recommendedName>
</protein>
<dbReference type="InterPro" id="IPR040359">
    <property type="entry name" value="GDU"/>
</dbReference>
<dbReference type="OrthoDB" id="770444at2759"/>
<name>A0A9Q1JTN3_9CARY</name>
<gene>
    <name evidence="9" type="ORF">Cgig2_034161</name>
</gene>
<evidence type="ECO:0000313" key="9">
    <source>
        <dbReference type="EMBL" id="KAJ8430834.1"/>
    </source>
</evidence>
<keyword evidence="6 8" id="KW-1133">Transmembrane helix</keyword>
<evidence type="ECO:0000256" key="8">
    <source>
        <dbReference type="SAM" id="Phobius"/>
    </source>
</evidence>
<keyword evidence="3" id="KW-0813">Transport</keyword>
<dbReference type="GO" id="GO:0016020">
    <property type="term" value="C:membrane"/>
    <property type="evidence" value="ECO:0007669"/>
    <property type="project" value="UniProtKB-SubCell"/>
</dbReference>
<dbReference type="GO" id="GO:0080143">
    <property type="term" value="P:regulation of amino acid export"/>
    <property type="evidence" value="ECO:0007669"/>
    <property type="project" value="InterPro"/>
</dbReference>
<dbReference type="PANTHER" id="PTHR33228:SF76">
    <property type="entry name" value="PROTEIN GLUTAMINE DUMPER 7"/>
    <property type="match status" value="1"/>
</dbReference>
<keyword evidence="5" id="KW-0029">Amino-acid transport</keyword>
<accession>A0A9Q1JTN3</accession>
<keyword evidence="7 8" id="KW-0472">Membrane</keyword>
<sequence>MPTTDTRGGETNTIIPYLFGGLGLLLALIAVALVTLACSSRKKRHPPDAAAKLGGAVDDHQPAAPEVPRIVVIMAGDDKPTFLATAAPMTWLRWNSPTPYLFIGIILLLGLIAAALVILACSFRKRPSPSASDDDEWAVPGKRTALELDPGPKIVVIMAGDDKPTYLAKPVPPNHGCRCGSQV</sequence>
<evidence type="ECO:0000256" key="4">
    <source>
        <dbReference type="ARBA" id="ARBA00022692"/>
    </source>
</evidence>
<comment type="similarity">
    <text evidence="2">Belongs to the GLUTAMINE DUMPER 1 (TC 9.B.60) family.</text>
</comment>
<evidence type="ECO:0008006" key="11">
    <source>
        <dbReference type="Google" id="ProtNLM"/>
    </source>
</evidence>
<organism evidence="9 10">
    <name type="scientific">Carnegiea gigantea</name>
    <dbReference type="NCBI Taxonomy" id="171969"/>
    <lineage>
        <taxon>Eukaryota</taxon>
        <taxon>Viridiplantae</taxon>
        <taxon>Streptophyta</taxon>
        <taxon>Embryophyta</taxon>
        <taxon>Tracheophyta</taxon>
        <taxon>Spermatophyta</taxon>
        <taxon>Magnoliopsida</taxon>
        <taxon>eudicotyledons</taxon>
        <taxon>Gunneridae</taxon>
        <taxon>Pentapetalae</taxon>
        <taxon>Caryophyllales</taxon>
        <taxon>Cactineae</taxon>
        <taxon>Cactaceae</taxon>
        <taxon>Cactoideae</taxon>
        <taxon>Echinocereeae</taxon>
        <taxon>Carnegiea</taxon>
    </lineage>
</organism>
<keyword evidence="10" id="KW-1185">Reference proteome</keyword>
<evidence type="ECO:0000256" key="1">
    <source>
        <dbReference type="ARBA" id="ARBA00004167"/>
    </source>
</evidence>
<comment type="caution">
    <text evidence="9">The sequence shown here is derived from an EMBL/GenBank/DDBJ whole genome shotgun (WGS) entry which is preliminary data.</text>
</comment>
<feature type="transmembrane region" description="Helical" evidence="8">
    <location>
        <begin position="14"/>
        <end position="38"/>
    </location>
</feature>
<dbReference type="AlphaFoldDB" id="A0A9Q1JTN3"/>
<dbReference type="GO" id="GO:0006865">
    <property type="term" value="P:amino acid transport"/>
    <property type="evidence" value="ECO:0007669"/>
    <property type="project" value="UniProtKB-KW"/>
</dbReference>
<evidence type="ECO:0000256" key="2">
    <source>
        <dbReference type="ARBA" id="ARBA00009977"/>
    </source>
</evidence>
<reference evidence="9" key="1">
    <citation type="submission" date="2022-04" db="EMBL/GenBank/DDBJ databases">
        <title>Carnegiea gigantea Genome sequencing and assembly v2.</title>
        <authorList>
            <person name="Copetti D."/>
            <person name="Sanderson M.J."/>
            <person name="Burquez A."/>
            <person name="Wojciechowski M.F."/>
        </authorList>
    </citation>
    <scope>NUCLEOTIDE SEQUENCE</scope>
    <source>
        <strain evidence="9">SGP5-SGP5p</strain>
        <tissue evidence="9">Aerial part</tissue>
    </source>
</reference>
<evidence type="ECO:0000313" key="10">
    <source>
        <dbReference type="Proteomes" id="UP001153076"/>
    </source>
</evidence>
<feature type="transmembrane region" description="Helical" evidence="8">
    <location>
        <begin position="99"/>
        <end position="120"/>
    </location>
</feature>
<dbReference type="EMBL" id="JAKOGI010000751">
    <property type="protein sequence ID" value="KAJ8430834.1"/>
    <property type="molecule type" value="Genomic_DNA"/>
</dbReference>
<evidence type="ECO:0000256" key="7">
    <source>
        <dbReference type="ARBA" id="ARBA00023136"/>
    </source>
</evidence>
<evidence type="ECO:0000256" key="3">
    <source>
        <dbReference type="ARBA" id="ARBA00022448"/>
    </source>
</evidence>